<organism evidence="2 3">
    <name type="scientific">Ornithinibacillus halophilus</name>
    <dbReference type="NCBI Taxonomy" id="930117"/>
    <lineage>
        <taxon>Bacteria</taxon>
        <taxon>Bacillati</taxon>
        <taxon>Bacillota</taxon>
        <taxon>Bacilli</taxon>
        <taxon>Bacillales</taxon>
        <taxon>Bacillaceae</taxon>
        <taxon>Ornithinibacillus</taxon>
    </lineage>
</organism>
<dbReference type="SUPFAM" id="SSF51695">
    <property type="entry name" value="PLC-like phosphodiesterases"/>
    <property type="match status" value="1"/>
</dbReference>
<evidence type="ECO:0000313" key="3">
    <source>
        <dbReference type="Proteomes" id="UP000183988"/>
    </source>
</evidence>
<dbReference type="GO" id="GO:0006629">
    <property type="term" value="P:lipid metabolic process"/>
    <property type="evidence" value="ECO:0007669"/>
    <property type="project" value="InterPro"/>
</dbReference>
<dbReference type="Pfam" id="PF03009">
    <property type="entry name" value="GDPD"/>
    <property type="match status" value="1"/>
</dbReference>
<evidence type="ECO:0000259" key="1">
    <source>
        <dbReference type="PROSITE" id="PS51704"/>
    </source>
</evidence>
<evidence type="ECO:0000313" key="2">
    <source>
        <dbReference type="EMBL" id="SHF58753.1"/>
    </source>
</evidence>
<protein>
    <submittedName>
        <fullName evidence="2">Glycerophosphoryl diester phosphodiesterase</fullName>
    </submittedName>
</protein>
<dbReference type="PANTHER" id="PTHR46211:SF1">
    <property type="entry name" value="GLYCEROPHOSPHODIESTER PHOSPHODIESTERASE, CYTOPLASMIC"/>
    <property type="match status" value="1"/>
</dbReference>
<name>A0A1M5CVN3_9BACI</name>
<dbReference type="GO" id="GO:0008081">
    <property type="term" value="F:phosphoric diester hydrolase activity"/>
    <property type="evidence" value="ECO:0007669"/>
    <property type="project" value="InterPro"/>
</dbReference>
<gene>
    <name evidence="2" type="ORF">SAMN05216225_1001410</name>
</gene>
<dbReference type="EMBL" id="FQVW01000001">
    <property type="protein sequence ID" value="SHF58753.1"/>
    <property type="molecule type" value="Genomic_DNA"/>
</dbReference>
<accession>A0A1M5CVN3</accession>
<reference evidence="2 3" key="1">
    <citation type="submission" date="2016-11" db="EMBL/GenBank/DDBJ databases">
        <authorList>
            <person name="Jaros S."/>
            <person name="Januszkiewicz K."/>
            <person name="Wedrychowicz H."/>
        </authorList>
    </citation>
    <scope>NUCLEOTIDE SEQUENCE [LARGE SCALE GENOMIC DNA]</scope>
    <source>
        <strain evidence="2 3">IBRC-M 10683</strain>
    </source>
</reference>
<dbReference type="CDD" id="cd08563">
    <property type="entry name" value="GDPD_TtGDE_like"/>
    <property type="match status" value="1"/>
</dbReference>
<dbReference type="Proteomes" id="UP000183988">
    <property type="component" value="Unassembled WGS sequence"/>
</dbReference>
<dbReference type="OrthoDB" id="384721at2"/>
<keyword evidence="3" id="KW-1185">Reference proteome</keyword>
<dbReference type="InterPro" id="IPR017946">
    <property type="entry name" value="PLC-like_Pdiesterase_TIM-brl"/>
</dbReference>
<dbReference type="STRING" id="930117.SAMN05216225_1001410"/>
<sequence length="247" mass="28719">MTTKIIAHRGASKFAPENTMPAFQLAYEMNAEGIETDVQLTKDNVPVLIHDEHVKRTTNGVGYIKDLKYEQLKQLDAGSWFHHNYVGTTIVSLEEFLKWAISKPLYLNIELKNNKIEYRHIESIVYEMLQHYQLLNRTTISTFNPNSVKRMKNLFDDVETAFLTSKRDKNLVEYASKIGANAIHIKYRLLNPLLVKMSHKKKMPVRVYTVNRIRQMMYCYQQNCDGIITDIPNKAITARELHLAENT</sequence>
<dbReference type="AlphaFoldDB" id="A0A1M5CVN3"/>
<dbReference type="RefSeq" id="WP_072887480.1">
    <property type="nucleotide sequence ID" value="NZ_FQVW01000001.1"/>
</dbReference>
<dbReference type="InterPro" id="IPR030395">
    <property type="entry name" value="GP_PDE_dom"/>
</dbReference>
<dbReference type="PROSITE" id="PS51704">
    <property type="entry name" value="GP_PDE"/>
    <property type="match status" value="1"/>
</dbReference>
<dbReference type="PANTHER" id="PTHR46211">
    <property type="entry name" value="GLYCEROPHOSPHORYL DIESTER PHOSPHODIESTERASE"/>
    <property type="match status" value="1"/>
</dbReference>
<dbReference type="Gene3D" id="3.20.20.190">
    <property type="entry name" value="Phosphatidylinositol (PI) phosphodiesterase"/>
    <property type="match status" value="1"/>
</dbReference>
<proteinExistence type="predicted"/>
<feature type="domain" description="GP-PDE" evidence="1">
    <location>
        <begin position="3"/>
        <end position="239"/>
    </location>
</feature>